<evidence type="ECO:0000256" key="2">
    <source>
        <dbReference type="SAM" id="SignalP"/>
    </source>
</evidence>
<dbReference type="InterPro" id="IPR037460">
    <property type="entry name" value="SEST-like"/>
</dbReference>
<organism evidence="3 4">
    <name type="scientific">Setomelanomma holmii</name>
    <dbReference type="NCBI Taxonomy" id="210430"/>
    <lineage>
        <taxon>Eukaryota</taxon>
        <taxon>Fungi</taxon>
        <taxon>Dikarya</taxon>
        <taxon>Ascomycota</taxon>
        <taxon>Pezizomycotina</taxon>
        <taxon>Dothideomycetes</taxon>
        <taxon>Pleosporomycetidae</taxon>
        <taxon>Pleosporales</taxon>
        <taxon>Pleosporineae</taxon>
        <taxon>Phaeosphaeriaceae</taxon>
        <taxon>Setomelanomma</taxon>
    </lineage>
</organism>
<dbReference type="PANTHER" id="PTHR37981">
    <property type="entry name" value="LIPASE 2"/>
    <property type="match status" value="1"/>
</dbReference>
<dbReference type="OrthoDB" id="21678at2759"/>
<protein>
    <submittedName>
        <fullName evidence="3">Uncharacterized protein</fullName>
    </submittedName>
</protein>
<proteinExistence type="predicted"/>
<feature type="region of interest" description="Disordered" evidence="1">
    <location>
        <begin position="318"/>
        <end position="342"/>
    </location>
</feature>
<evidence type="ECO:0000256" key="1">
    <source>
        <dbReference type="SAM" id="MobiDB-lite"/>
    </source>
</evidence>
<evidence type="ECO:0000313" key="4">
    <source>
        <dbReference type="Proteomes" id="UP000799777"/>
    </source>
</evidence>
<keyword evidence="4" id="KW-1185">Reference proteome</keyword>
<dbReference type="PANTHER" id="PTHR37981:SF1">
    <property type="entry name" value="SGNH HYDROLASE-TYPE ESTERASE DOMAIN-CONTAINING PROTEIN"/>
    <property type="match status" value="1"/>
</dbReference>
<dbReference type="AlphaFoldDB" id="A0A9P4LIJ1"/>
<name>A0A9P4LIJ1_9PLEO</name>
<dbReference type="InterPro" id="IPR036514">
    <property type="entry name" value="SGNH_hydro_sf"/>
</dbReference>
<feature type="chain" id="PRO_5040383033" evidence="2">
    <location>
        <begin position="20"/>
        <end position="398"/>
    </location>
</feature>
<dbReference type="GO" id="GO:0016788">
    <property type="term" value="F:hydrolase activity, acting on ester bonds"/>
    <property type="evidence" value="ECO:0007669"/>
    <property type="project" value="InterPro"/>
</dbReference>
<sequence>MPSITQRALLYLAARLAVAYPQTFPPRTRVGLGKAQTVTIIGYTNHHKSGVMWLPTNQYDDNKDGCMRYKYAWSTVVNEAYPALLGCHLEDMVNQMDKLTRPKLVMMEAGDRNKDYGKNYEEDDPEHPVGECRIEIKNVRARLSENSIQSKVEETIHAWRAHKSVIGHDASLFLLGYGHFFALDKACDGWNFNVLYSTQLQNLTSGTPEDINDLAAEGFNDPKIQYVDVDPAFEGHRFCEQGDRYRDQINWGSKVYIWNSPARWWVKVTQRGQSVTYDTSAGDYPPDDIVDKLIPHREGLPRDEGEYAIVTFRDPSEPDVSMETRVRPDDPDLANGGGSIARTLRPTELGHKEMGFITVEMLKRHYEQAVGPIILPPPVPKCQPIPGCECVGDVLRCL</sequence>
<dbReference type="SUPFAM" id="SSF52266">
    <property type="entry name" value="SGNH hydrolase"/>
    <property type="match status" value="1"/>
</dbReference>
<reference evidence="3" key="1">
    <citation type="journal article" date="2020" name="Stud. Mycol.">
        <title>101 Dothideomycetes genomes: a test case for predicting lifestyles and emergence of pathogens.</title>
        <authorList>
            <person name="Haridas S."/>
            <person name="Albert R."/>
            <person name="Binder M."/>
            <person name="Bloem J."/>
            <person name="Labutti K."/>
            <person name="Salamov A."/>
            <person name="Andreopoulos B."/>
            <person name="Baker S."/>
            <person name="Barry K."/>
            <person name="Bills G."/>
            <person name="Bluhm B."/>
            <person name="Cannon C."/>
            <person name="Castanera R."/>
            <person name="Culley D."/>
            <person name="Daum C."/>
            <person name="Ezra D."/>
            <person name="Gonzalez J."/>
            <person name="Henrissat B."/>
            <person name="Kuo A."/>
            <person name="Liang C."/>
            <person name="Lipzen A."/>
            <person name="Lutzoni F."/>
            <person name="Magnuson J."/>
            <person name="Mondo S."/>
            <person name="Nolan M."/>
            <person name="Ohm R."/>
            <person name="Pangilinan J."/>
            <person name="Park H.-J."/>
            <person name="Ramirez L."/>
            <person name="Alfaro M."/>
            <person name="Sun H."/>
            <person name="Tritt A."/>
            <person name="Yoshinaga Y."/>
            <person name="Zwiers L.-H."/>
            <person name="Turgeon B."/>
            <person name="Goodwin S."/>
            <person name="Spatafora J."/>
            <person name="Crous P."/>
            <person name="Grigoriev I."/>
        </authorList>
    </citation>
    <scope>NUCLEOTIDE SEQUENCE</scope>
    <source>
        <strain evidence="3">CBS 110217</strain>
    </source>
</reference>
<evidence type="ECO:0000313" key="3">
    <source>
        <dbReference type="EMBL" id="KAF2028051.1"/>
    </source>
</evidence>
<feature type="signal peptide" evidence="2">
    <location>
        <begin position="1"/>
        <end position="19"/>
    </location>
</feature>
<comment type="caution">
    <text evidence="3">The sequence shown here is derived from an EMBL/GenBank/DDBJ whole genome shotgun (WGS) entry which is preliminary data.</text>
</comment>
<dbReference type="Gene3D" id="3.40.50.1110">
    <property type="entry name" value="SGNH hydrolase"/>
    <property type="match status" value="1"/>
</dbReference>
<keyword evidence="2" id="KW-0732">Signal</keyword>
<dbReference type="GO" id="GO:0006629">
    <property type="term" value="P:lipid metabolic process"/>
    <property type="evidence" value="ECO:0007669"/>
    <property type="project" value="TreeGrafter"/>
</dbReference>
<dbReference type="Proteomes" id="UP000799777">
    <property type="component" value="Unassembled WGS sequence"/>
</dbReference>
<dbReference type="EMBL" id="ML978218">
    <property type="protein sequence ID" value="KAF2028051.1"/>
    <property type="molecule type" value="Genomic_DNA"/>
</dbReference>
<gene>
    <name evidence="3" type="ORF">EK21DRAFT_102129</name>
</gene>
<accession>A0A9P4LIJ1</accession>